<evidence type="ECO:0000313" key="4">
    <source>
        <dbReference type="Proteomes" id="UP000050417"/>
    </source>
</evidence>
<keyword evidence="4" id="KW-1185">Reference proteome</keyword>
<gene>
    <name evidence="3" type="ORF">ADN00_13235</name>
</gene>
<organism evidence="3 4">
    <name type="scientific">Ornatilinea apprima</name>
    <dbReference type="NCBI Taxonomy" id="1134406"/>
    <lineage>
        <taxon>Bacteria</taxon>
        <taxon>Bacillati</taxon>
        <taxon>Chloroflexota</taxon>
        <taxon>Anaerolineae</taxon>
        <taxon>Anaerolineales</taxon>
        <taxon>Anaerolineaceae</taxon>
        <taxon>Ornatilinea</taxon>
    </lineage>
</organism>
<reference evidence="3 4" key="1">
    <citation type="submission" date="2015-07" db="EMBL/GenBank/DDBJ databases">
        <title>Genome sequence of Ornatilinea apprima DSM 23815.</title>
        <authorList>
            <person name="Hemp J."/>
            <person name="Ward L.M."/>
            <person name="Pace L.A."/>
            <person name="Fischer W.W."/>
        </authorList>
    </citation>
    <scope>NUCLEOTIDE SEQUENCE [LARGE SCALE GENOMIC DNA]</scope>
    <source>
        <strain evidence="3 4">P3M-1</strain>
    </source>
</reference>
<keyword evidence="2" id="KW-0812">Transmembrane</keyword>
<evidence type="ECO:0000256" key="1">
    <source>
        <dbReference type="SAM" id="MobiDB-lite"/>
    </source>
</evidence>
<dbReference type="RefSeq" id="WP_075063497.1">
    <property type="nucleotide sequence ID" value="NZ_LGCL01000031.1"/>
</dbReference>
<sequence>MTEFNSFPDPFESSDAPQQPAEPAPTSNEMPIPPGPVASEPPAPATEPEIPYTPGEVIPPMQEAYTPPAAPPAKKSNKTIWIILAVVLILICLCCVILAIVAASNYENIMKDFNLTLLTHLLVA</sequence>
<dbReference type="AlphaFoldDB" id="A0A0P6X629"/>
<comment type="caution">
    <text evidence="3">The sequence shown here is derived from an EMBL/GenBank/DDBJ whole genome shotgun (WGS) entry which is preliminary data.</text>
</comment>
<dbReference type="Proteomes" id="UP000050417">
    <property type="component" value="Unassembled WGS sequence"/>
</dbReference>
<feature type="transmembrane region" description="Helical" evidence="2">
    <location>
        <begin position="80"/>
        <end position="103"/>
    </location>
</feature>
<dbReference type="STRING" id="1134406.ADN00_13235"/>
<proteinExistence type="predicted"/>
<feature type="region of interest" description="Disordered" evidence="1">
    <location>
        <begin position="1"/>
        <end position="74"/>
    </location>
</feature>
<protein>
    <submittedName>
        <fullName evidence="3">Uncharacterized protein</fullName>
    </submittedName>
</protein>
<evidence type="ECO:0000256" key="2">
    <source>
        <dbReference type="SAM" id="Phobius"/>
    </source>
</evidence>
<evidence type="ECO:0000313" key="3">
    <source>
        <dbReference type="EMBL" id="KPL74805.1"/>
    </source>
</evidence>
<dbReference type="EMBL" id="LGCL01000031">
    <property type="protein sequence ID" value="KPL74805.1"/>
    <property type="molecule type" value="Genomic_DNA"/>
</dbReference>
<keyword evidence="2" id="KW-1133">Transmembrane helix</keyword>
<keyword evidence="2" id="KW-0472">Membrane</keyword>
<feature type="compositionally biased region" description="Pro residues" evidence="1">
    <location>
        <begin position="31"/>
        <end position="45"/>
    </location>
</feature>
<name>A0A0P6X629_9CHLR</name>
<accession>A0A0P6X629</accession>